<protein>
    <submittedName>
        <fullName evidence="1">Uncharacterized protein</fullName>
    </submittedName>
</protein>
<evidence type="ECO:0000313" key="1">
    <source>
        <dbReference type="EMBL" id="ELU44079.1"/>
    </source>
</evidence>
<reference evidence="1 2" key="1">
    <citation type="journal article" date="2013" name="Nat. Commun.">
        <title>The evolution and pathogenic mechanisms of the rice sheath blight pathogen.</title>
        <authorList>
            <person name="Zheng A."/>
            <person name="Lin R."/>
            <person name="Xu L."/>
            <person name="Qin P."/>
            <person name="Tang C."/>
            <person name="Ai P."/>
            <person name="Zhang D."/>
            <person name="Liu Y."/>
            <person name="Sun Z."/>
            <person name="Feng H."/>
            <person name="Wang Y."/>
            <person name="Chen Y."/>
            <person name="Liang X."/>
            <person name="Fu R."/>
            <person name="Li Q."/>
            <person name="Zhang J."/>
            <person name="Yu X."/>
            <person name="Xie Z."/>
            <person name="Ding L."/>
            <person name="Guan P."/>
            <person name="Tang J."/>
            <person name="Liang Y."/>
            <person name="Wang S."/>
            <person name="Deng Q."/>
            <person name="Li S."/>
            <person name="Zhu J."/>
            <person name="Wang L."/>
            <person name="Liu H."/>
            <person name="Li P."/>
        </authorList>
    </citation>
    <scope>NUCLEOTIDE SEQUENCE [LARGE SCALE GENOMIC DNA]</scope>
    <source>
        <strain evidence="2">AG-1 IA</strain>
    </source>
</reference>
<organism evidence="1 2">
    <name type="scientific">Thanatephorus cucumeris (strain AG1-IA)</name>
    <name type="common">Rice sheath blight fungus</name>
    <name type="synonym">Rhizoctonia solani</name>
    <dbReference type="NCBI Taxonomy" id="983506"/>
    <lineage>
        <taxon>Eukaryota</taxon>
        <taxon>Fungi</taxon>
        <taxon>Dikarya</taxon>
        <taxon>Basidiomycota</taxon>
        <taxon>Agaricomycotina</taxon>
        <taxon>Agaricomycetes</taxon>
        <taxon>Cantharellales</taxon>
        <taxon>Ceratobasidiaceae</taxon>
        <taxon>Rhizoctonia</taxon>
        <taxon>Rhizoctonia solani AG-1</taxon>
    </lineage>
</organism>
<dbReference type="HOGENOM" id="CLU_872034_0_0_1"/>
<sequence length="319" mass="35122">MLMFAFSCREFIRYGGCLYHVYLLSSVADSHRFGGSTPLSHLPLPLHRSVVFSSPSLDQSFQCLSVDSRAWPDHPILHLVAPLTRHTPHVLRIDLMVFQPAGLLSRVLVLVTPNVLQLSVGLDGADALQVNHGKPAGDGEFSMGLAWKRGSFQLTIRCCVAAEETNAEREIHPISPRPSVGSAKCYEKVFDDLNFNVRLLHMPLPNPTVRRTEGFQCHSHFLKPSKSLDSLATVAPLEIATLRGLKHAGRLVLPGILYGPDVQEGSRYILGLSYFIQPWRSGNTGQLPLFVGGAATLEREVSNSLIGVMVPIRIRIYSA</sequence>
<gene>
    <name evidence="1" type="ORF">AG1IA_01892</name>
</gene>
<proteinExistence type="predicted"/>
<accession>L8X612</accession>
<dbReference type="AlphaFoldDB" id="L8X612"/>
<keyword evidence="2" id="KW-1185">Reference proteome</keyword>
<name>L8X612_THACA</name>
<dbReference type="EMBL" id="AFRT01000435">
    <property type="protein sequence ID" value="ELU44079.1"/>
    <property type="molecule type" value="Genomic_DNA"/>
</dbReference>
<evidence type="ECO:0000313" key="2">
    <source>
        <dbReference type="Proteomes" id="UP000011668"/>
    </source>
</evidence>
<comment type="caution">
    <text evidence="1">The sequence shown here is derived from an EMBL/GenBank/DDBJ whole genome shotgun (WGS) entry which is preliminary data.</text>
</comment>
<dbReference type="Proteomes" id="UP000011668">
    <property type="component" value="Unassembled WGS sequence"/>
</dbReference>